<reference evidence="1 2" key="1">
    <citation type="submission" date="2016-05" db="EMBL/GenBank/DDBJ databases">
        <title>Draft Genome Sequence of Algibacter sp. Strain SK-16 Isolated from the Surface Water of Aburatsubo Inlet.</title>
        <authorList>
            <person name="Wong S.-K."/>
            <person name="Yoshizawa S."/>
            <person name="Nakajima Y."/>
            <person name="Ogura Y."/>
            <person name="Tetsuya H."/>
            <person name="Hamasaki K."/>
        </authorList>
    </citation>
    <scope>NUCLEOTIDE SEQUENCE [LARGE SCALE GENOMIC DNA]</scope>
    <source>
        <strain evidence="1 2">SK-16</strain>
    </source>
</reference>
<dbReference type="EMBL" id="MDJD01000028">
    <property type="protein sequence ID" value="OEK08732.1"/>
    <property type="molecule type" value="Genomic_DNA"/>
</dbReference>
<evidence type="ECO:0000313" key="2">
    <source>
        <dbReference type="Proteomes" id="UP000095713"/>
    </source>
</evidence>
<sequence>MKVLKLDLNKKEYVNDSLSLLLTRFSHKPSPEIGQAERGTAHLSLFQDNNYYEIMLSEHGISGIPRTKDGLSEMERYDSIIWKEYIIQLKKISYDKSIEVTLSKKDN</sequence>
<evidence type="ECO:0000313" key="1">
    <source>
        <dbReference type="EMBL" id="OEK08732.1"/>
    </source>
</evidence>
<accession>A0A1E5TBI8</accession>
<dbReference type="OrthoDB" id="1445608at2"/>
<dbReference type="RefSeq" id="WP_069829414.1">
    <property type="nucleotide sequence ID" value="NZ_MDJD01000028.1"/>
</dbReference>
<name>A0A1E5TBI8_9FLAO</name>
<comment type="caution">
    <text evidence="1">The sequence shown here is derived from an EMBL/GenBank/DDBJ whole genome shotgun (WGS) entry which is preliminary data.</text>
</comment>
<protein>
    <submittedName>
        <fullName evidence="1">Uncharacterized protein</fullName>
    </submittedName>
</protein>
<dbReference type="AlphaFoldDB" id="A0A1E5TBI8"/>
<keyword evidence="2" id="KW-1185">Reference proteome</keyword>
<dbReference type="Proteomes" id="UP000095713">
    <property type="component" value="Unassembled WGS sequence"/>
</dbReference>
<proteinExistence type="predicted"/>
<gene>
    <name evidence="1" type="ORF">A8C32_00175</name>
</gene>
<organism evidence="1 2">
    <name type="scientific">Flavivirga aquatica</name>
    <dbReference type="NCBI Taxonomy" id="1849968"/>
    <lineage>
        <taxon>Bacteria</taxon>
        <taxon>Pseudomonadati</taxon>
        <taxon>Bacteroidota</taxon>
        <taxon>Flavobacteriia</taxon>
        <taxon>Flavobacteriales</taxon>
        <taxon>Flavobacteriaceae</taxon>
        <taxon>Flavivirga</taxon>
    </lineage>
</organism>